<feature type="domain" description="ABC transporter" evidence="3">
    <location>
        <begin position="1"/>
        <end position="222"/>
    </location>
</feature>
<dbReference type="InterPro" id="IPR027417">
    <property type="entry name" value="P-loop_NTPase"/>
</dbReference>
<dbReference type="GO" id="GO:0005524">
    <property type="term" value="F:ATP binding"/>
    <property type="evidence" value="ECO:0007669"/>
    <property type="project" value="UniProtKB-KW"/>
</dbReference>
<accession>A0ABR7D3Y7</accession>
<keyword evidence="1" id="KW-0547">Nucleotide-binding</keyword>
<dbReference type="PROSITE" id="PS50893">
    <property type="entry name" value="ABC_TRANSPORTER_2"/>
    <property type="match status" value="1"/>
</dbReference>
<dbReference type="Gene3D" id="3.40.50.300">
    <property type="entry name" value="P-loop containing nucleotide triphosphate hydrolases"/>
    <property type="match status" value="1"/>
</dbReference>
<evidence type="ECO:0000256" key="2">
    <source>
        <dbReference type="ARBA" id="ARBA00022840"/>
    </source>
</evidence>
<comment type="caution">
    <text evidence="4">The sequence shown here is derived from an EMBL/GenBank/DDBJ whole genome shotgun (WGS) entry which is preliminary data.</text>
</comment>
<evidence type="ECO:0000256" key="1">
    <source>
        <dbReference type="ARBA" id="ARBA00022741"/>
    </source>
</evidence>
<dbReference type="EMBL" id="JACOOH010000007">
    <property type="protein sequence ID" value="MBC5622652.1"/>
    <property type="molecule type" value="Genomic_DNA"/>
</dbReference>
<dbReference type="RefSeq" id="WP_186977450.1">
    <property type="nucleotide sequence ID" value="NZ_JACOOH010000007.1"/>
</dbReference>
<keyword evidence="2 4" id="KW-0067">ATP-binding</keyword>
<evidence type="ECO:0000259" key="3">
    <source>
        <dbReference type="PROSITE" id="PS50893"/>
    </source>
</evidence>
<dbReference type="InterPro" id="IPR003593">
    <property type="entry name" value="AAA+_ATPase"/>
</dbReference>
<dbReference type="Proteomes" id="UP000646484">
    <property type="component" value="Unassembled WGS sequence"/>
</dbReference>
<keyword evidence="5" id="KW-1185">Reference proteome</keyword>
<dbReference type="InterPro" id="IPR003439">
    <property type="entry name" value="ABC_transporter-like_ATP-bd"/>
</dbReference>
<dbReference type="SUPFAM" id="SSF52540">
    <property type="entry name" value="P-loop containing nucleoside triphosphate hydrolases"/>
    <property type="match status" value="1"/>
</dbReference>
<name>A0ABR7D3Y7_9BACT</name>
<gene>
    <name evidence="4" type="ORF">H8S64_16285</name>
</gene>
<dbReference type="PANTHER" id="PTHR43158:SF2">
    <property type="entry name" value="SKFA PEPTIDE EXPORT ATP-BINDING PROTEIN SKFE"/>
    <property type="match status" value="1"/>
</dbReference>
<evidence type="ECO:0000313" key="5">
    <source>
        <dbReference type="Proteomes" id="UP000646484"/>
    </source>
</evidence>
<proteinExistence type="predicted"/>
<organism evidence="4 5">
    <name type="scientific">Butyricimonas hominis</name>
    <dbReference type="NCBI Taxonomy" id="2763032"/>
    <lineage>
        <taxon>Bacteria</taxon>
        <taxon>Pseudomonadati</taxon>
        <taxon>Bacteroidota</taxon>
        <taxon>Bacteroidia</taxon>
        <taxon>Bacteroidales</taxon>
        <taxon>Odoribacteraceae</taxon>
        <taxon>Butyricimonas</taxon>
    </lineage>
</organism>
<dbReference type="PANTHER" id="PTHR43158">
    <property type="entry name" value="SKFA PEPTIDE EXPORT ATP-BINDING PROTEIN SKFE"/>
    <property type="match status" value="1"/>
</dbReference>
<dbReference type="SMART" id="SM00382">
    <property type="entry name" value="AAA"/>
    <property type="match status" value="1"/>
</dbReference>
<evidence type="ECO:0000313" key="4">
    <source>
        <dbReference type="EMBL" id="MBC5622652.1"/>
    </source>
</evidence>
<protein>
    <submittedName>
        <fullName evidence="4">ATP-binding cassette domain-containing protein</fullName>
    </submittedName>
</protein>
<dbReference type="Pfam" id="PF00005">
    <property type="entry name" value="ABC_tran"/>
    <property type="match status" value="1"/>
</dbReference>
<sequence>MHRLDISNLRLEYGFKRVLWDVFLRCETGKVLGLLGRNGCGKTCLMKAVYGELKLRDQYVGIDGKVLLTSERRPEDMRYLPQHDFIPSGLSVKRVFGDFGVDFERFVTDFPEFEQVYRKRIKAFSSGERRIIEAYLILTSETKFCLLDEPFSFLMPLHVQKMKEIIHREKATKGILITDHYFEDVMEVSDELFVLRGGKTWKVNERKDLELLQYIKESDGIQDR</sequence>
<reference evidence="4 5" key="1">
    <citation type="submission" date="2020-08" db="EMBL/GenBank/DDBJ databases">
        <title>Genome public.</title>
        <authorList>
            <person name="Liu C."/>
            <person name="Sun Q."/>
        </authorList>
    </citation>
    <scope>NUCLEOTIDE SEQUENCE [LARGE SCALE GENOMIC DNA]</scope>
    <source>
        <strain evidence="4 5">NSJ-56</strain>
    </source>
</reference>